<dbReference type="InterPro" id="IPR050196">
    <property type="entry name" value="Cytochrome_P450_Monoox"/>
</dbReference>
<dbReference type="AlphaFoldDB" id="A0A7N4V6A0"/>
<dbReference type="InterPro" id="IPR001128">
    <property type="entry name" value="Cyt_P450"/>
</dbReference>
<comment type="subcellular location">
    <subcellularLocation>
        <location evidence="1">Endoplasmic reticulum membrane</location>
    </subcellularLocation>
</comment>
<keyword evidence="7" id="KW-1133">Transmembrane helix</keyword>
<dbReference type="PANTHER" id="PTHR24291:SF39">
    <property type="entry name" value="CYTOCHROME P450 4A11-RELATED"/>
    <property type="match status" value="1"/>
</dbReference>
<keyword evidence="9" id="KW-1185">Reference proteome</keyword>
<reference evidence="8" key="3">
    <citation type="submission" date="2025-09" db="UniProtKB">
        <authorList>
            <consortium name="Ensembl"/>
        </authorList>
    </citation>
    <scope>IDENTIFICATION</scope>
</reference>
<dbReference type="PANTHER" id="PTHR24291">
    <property type="entry name" value="CYTOCHROME P450 FAMILY 4"/>
    <property type="match status" value="1"/>
</dbReference>
<evidence type="ECO:0000256" key="3">
    <source>
        <dbReference type="ARBA" id="ARBA00022824"/>
    </source>
</evidence>
<sequence>FSVSHWSPKGFSISVLLGLVLLLLKGGQLYWHRQRLLRIFQSFPGPPSHWFYGQNLELQKKEELKLIVSWAGKFPCAFPRWFTGFLASLLIYDPDYMKVTIKLGPFEASPASPLTLCLYFPGQGEALILNGPTWFQHRRAAGRLPSIRHPGKLPSSVQNKWEKLVSQGSNLEVFDDISLMTLDTIMKCAFSQESNCQMERSVMAGLATLPRQPRCYCWSGPCFPFL</sequence>
<reference evidence="8 9" key="1">
    <citation type="journal article" date="2011" name="Proc. Natl. Acad. Sci. U.S.A.">
        <title>Genetic diversity and population structure of the endangered marsupial Sarcophilus harrisii (Tasmanian devil).</title>
        <authorList>
            <person name="Miller W."/>
            <person name="Hayes V.M."/>
            <person name="Ratan A."/>
            <person name="Petersen D.C."/>
            <person name="Wittekindt N.E."/>
            <person name="Miller J."/>
            <person name="Walenz B."/>
            <person name="Knight J."/>
            <person name="Qi J."/>
            <person name="Zhao F."/>
            <person name="Wang Q."/>
            <person name="Bedoya-Reina O.C."/>
            <person name="Katiyar N."/>
            <person name="Tomsho L.P."/>
            <person name="Kasson L.M."/>
            <person name="Hardie R.A."/>
            <person name="Woodbridge P."/>
            <person name="Tindall E.A."/>
            <person name="Bertelsen M.F."/>
            <person name="Dixon D."/>
            <person name="Pyecroft S."/>
            <person name="Helgen K.M."/>
            <person name="Lesk A.M."/>
            <person name="Pringle T.H."/>
            <person name="Patterson N."/>
            <person name="Zhang Y."/>
            <person name="Kreiss A."/>
            <person name="Woods G.M."/>
            <person name="Jones M.E."/>
            <person name="Schuster S.C."/>
        </authorList>
    </citation>
    <scope>NUCLEOTIDE SEQUENCE [LARGE SCALE GENOMIC DNA]</scope>
</reference>
<dbReference type="InParanoid" id="A0A7N4V6A0"/>
<dbReference type="InterPro" id="IPR036396">
    <property type="entry name" value="Cyt_P450_sf"/>
</dbReference>
<evidence type="ECO:0000256" key="2">
    <source>
        <dbReference type="ARBA" id="ARBA00010617"/>
    </source>
</evidence>
<evidence type="ECO:0000313" key="8">
    <source>
        <dbReference type="Ensembl" id="ENSSHAP00000042474.1"/>
    </source>
</evidence>
<dbReference type="GO" id="GO:0005789">
    <property type="term" value="C:endoplasmic reticulum membrane"/>
    <property type="evidence" value="ECO:0007669"/>
    <property type="project" value="UniProtKB-SubCell"/>
</dbReference>
<evidence type="ECO:0008006" key="10">
    <source>
        <dbReference type="Google" id="ProtNLM"/>
    </source>
</evidence>
<dbReference type="SUPFAM" id="SSF48264">
    <property type="entry name" value="Cytochrome P450"/>
    <property type="match status" value="1"/>
</dbReference>
<evidence type="ECO:0000256" key="4">
    <source>
        <dbReference type="ARBA" id="ARBA00023002"/>
    </source>
</evidence>
<protein>
    <recommendedName>
        <fullName evidence="10">Cytochrome P450 family 4 subfamily B member 1</fullName>
    </recommendedName>
</protein>
<reference evidence="8" key="2">
    <citation type="submission" date="2025-08" db="UniProtKB">
        <authorList>
            <consortium name="Ensembl"/>
        </authorList>
    </citation>
    <scope>IDENTIFICATION</scope>
</reference>
<dbReference type="Pfam" id="PF00067">
    <property type="entry name" value="p450"/>
    <property type="match status" value="1"/>
</dbReference>
<dbReference type="GO" id="GO:0016712">
    <property type="term" value="F:oxidoreductase activity, acting on paired donors, with incorporation or reduction of molecular oxygen, reduced flavin or flavoprotein as one donor, and incorporation of one atom of oxygen"/>
    <property type="evidence" value="ECO:0007669"/>
    <property type="project" value="UniProtKB-ARBA"/>
</dbReference>
<keyword evidence="4" id="KW-0560">Oxidoreductase</keyword>
<evidence type="ECO:0000256" key="5">
    <source>
        <dbReference type="ARBA" id="ARBA00023033"/>
    </source>
</evidence>
<evidence type="ECO:0000256" key="1">
    <source>
        <dbReference type="ARBA" id="ARBA00004586"/>
    </source>
</evidence>
<dbReference type="GO" id="GO:0020037">
    <property type="term" value="F:heme binding"/>
    <property type="evidence" value="ECO:0007669"/>
    <property type="project" value="InterPro"/>
</dbReference>
<accession>A0A7N4V6A0</accession>
<dbReference type="Gene3D" id="1.10.630.10">
    <property type="entry name" value="Cytochrome P450"/>
    <property type="match status" value="1"/>
</dbReference>
<dbReference type="Proteomes" id="UP000007648">
    <property type="component" value="Unassembled WGS sequence"/>
</dbReference>
<dbReference type="GeneTree" id="ENSGT00940000155173"/>
<evidence type="ECO:0000256" key="7">
    <source>
        <dbReference type="SAM" id="Phobius"/>
    </source>
</evidence>
<proteinExistence type="inferred from homology"/>
<dbReference type="Ensembl" id="ENSSHAT00000024095.1">
    <property type="protein sequence ID" value="ENSSHAP00000042474.1"/>
    <property type="gene ID" value="ENSSHAG00000029874.1"/>
</dbReference>
<feature type="transmembrane region" description="Helical" evidence="7">
    <location>
        <begin position="12"/>
        <end position="31"/>
    </location>
</feature>
<organism evidence="8 9">
    <name type="scientific">Sarcophilus harrisii</name>
    <name type="common">Tasmanian devil</name>
    <name type="synonym">Sarcophilus laniarius</name>
    <dbReference type="NCBI Taxonomy" id="9305"/>
    <lineage>
        <taxon>Eukaryota</taxon>
        <taxon>Metazoa</taxon>
        <taxon>Chordata</taxon>
        <taxon>Craniata</taxon>
        <taxon>Vertebrata</taxon>
        <taxon>Euteleostomi</taxon>
        <taxon>Mammalia</taxon>
        <taxon>Metatheria</taxon>
        <taxon>Dasyuromorphia</taxon>
        <taxon>Dasyuridae</taxon>
        <taxon>Sarcophilus</taxon>
    </lineage>
</organism>
<keyword evidence="5" id="KW-0503">Monooxygenase</keyword>
<keyword evidence="3" id="KW-0256">Endoplasmic reticulum</keyword>
<evidence type="ECO:0000256" key="6">
    <source>
        <dbReference type="ARBA" id="ARBA00023136"/>
    </source>
</evidence>
<dbReference type="GO" id="GO:0005506">
    <property type="term" value="F:iron ion binding"/>
    <property type="evidence" value="ECO:0007669"/>
    <property type="project" value="InterPro"/>
</dbReference>
<name>A0A7N4V6A0_SARHA</name>
<keyword evidence="6 7" id="KW-0472">Membrane</keyword>
<comment type="similarity">
    <text evidence="2">Belongs to the cytochrome P450 family.</text>
</comment>
<keyword evidence="7" id="KW-0812">Transmembrane</keyword>
<evidence type="ECO:0000313" key="9">
    <source>
        <dbReference type="Proteomes" id="UP000007648"/>
    </source>
</evidence>
<dbReference type="GO" id="GO:0006629">
    <property type="term" value="P:lipid metabolic process"/>
    <property type="evidence" value="ECO:0007669"/>
    <property type="project" value="UniProtKB-ARBA"/>
</dbReference>